<evidence type="ECO:0000256" key="1">
    <source>
        <dbReference type="SAM" id="SignalP"/>
    </source>
</evidence>
<dbReference type="Proteomes" id="UP001451303">
    <property type="component" value="Unassembled WGS sequence"/>
</dbReference>
<comment type="caution">
    <text evidence="2">The sequence shown here is derived from an EMBL/GenBank/DDBJ whole genome shotgun (WGS) entry which is preliminary data.</text>
</comment>
<feature type="chain" id="PRO_5045516709" description="Secreted protein" evidence="1">
    <location>
        <begin position="19"/>
        <end position="78"/>
    </location>
</feature>
<proteinExistence type="predicted"/>
<keyword evidence="3" id="KW-1185">Reference proteome</keyword>
<evidence type="ECO:0000313" key="2">
    <source>
        <dbReference type="EMBL" id="KAL0471645.1"/>
    </source>
</evidence>
<feature type="signal peptide" evidence="1">
    <location>
        <begin position="1"/>
        <end position="18"/>
    </location>
</feature>
<evidence type="ECO:0008006" key="4">
    <source>
        <dbReference type="Google" id="ProtNLM"/>
    </source>
</evidence>
<sequence length="78" mass="8840">MRIFSNCITFASVVPALGLHWVASRSAGLKSNLRLPSIFGFEFQVSFFFFATQQRANRIRNLPTTFVPFFSLSVSHKP</sequence>
<reference evidence="2 3" key="1">
    <citation type="submission" date="2023-09" db="EMBL/GenBank/DDBJ databases">
        <title>Multi-omics analysis of a traditional fermented food reveals byproduct-associated fungal strains for waste-to-food upcycling.</title>
        <authorList>
            <consortium name="Lawrence Berkeley National Laboratory"/>
            <person name="Rekdal V.M."/>
            <person name="Villalobos-Escobedo J.M."/>
            <person name="Rodriguez-Valeron N."/>
            <person name="Garcia M.O."/>
            <person name="Vasquez D.P."/>
            <person name="Damayanti I."/>
            <person name="Sorensen P.M."/>
            <person name="Baidoo E.E."/>
            <person name="De Carvalho A.C."/>
            <person name="Riley R."/>
            <person name="Lipzen A."/>
            <person name="He G."/>
            <person name="Yan M."/>
            <person name="Haridas S."/>
            <person name="Daum C."/>
            <person name="Yoshinaga Y."/>
            <person name="Ng V."/>
            <person name="Grigoriev I.V."/>
            <person name="Munk R."/>
            <person name="Nuraida L."/>
            <person name="Wijaya C.H."/>
            <person name="Morales P.-C."/>
            <person name="Keasling J.D."/>
        </authorList>
    </citation>
    <scope>NUCLEOTIDE SEQUENCE [LARGE SCALE GENOMIC DNA]</scope>
    <source>
        <strain evidence="2 3">FGSC 2613</strain>
    </source>
</reference>
<name>A0ABR3DG37_NEUIN</name>
<accession>A0ABR3DG37</accession>
<gene>
    <name evidence="2" type="ORF">QR685DRAFT_519712</name>
</gene>
<protein>
    <recommendedName>
        <fullName evidence="4">Secreted protein</fullName>
    </recommendedName>
</protein>
<keyword evidence="1" id="KW-0732">Signal</keyword>
<dbReference type="EMBL" id="JAVLET010000003">
    <property type="protein sequence ID" value="KAL0471645.1"/>
    <property type="molecule type" value="Genomic_DNA"/>
</dbReference>
<evidence type="ECO:0000313" key="3">
    <source>
        <dbReference type="Proteomes" id="UP001451303"/>
    </source>
</evidence>
<organism evidence="2 3">
    <name type="scientific">Neurospora intermedia</name>
    <dbReference type="NCBI Taxonomy" id="5142"/>
    <lineage>
        <taxon>Eukaryota</taxon>
        <taxon>Fungi</taxon>
        <taxon>Dikarya</taxon>
        <taxon>Ascomycota</taxon>
        <taxon>Pezizomycotina</taxon>
        <taxon>Sordariomycetes</taxon>
        <taxon>Sordariomycetidae</taxon>
        <taxon>Sordariales</taxon>
        <taxon>Sordariaceae</taxon>
        <taxon>Neurospora</taxon>
    </lineage>
</organism>